<comment type="caution">
    <text evidence="1">The sequence shown here is derived from an EMBL/GenBank/DDBJ whole genome shotgun (WGS) entry which is preliminary data.</text>
</comment>
<gene>
    <name evidence="1" type="ORF">LCGC14_2697890</name>
</gene>
<sequence length="34" mass="3554">IMPVETDDSTLAYPGTASSVVTELSPCDNAEALR</sequence>
<feature type="non-terminal residue" evidence="1">
    <location>
        <position position="1"/>
    </location>
</feature>
<evidence type="ECO:0000313" key="1">
    <source>
        <dbReference type="EMBL" id="KKK92939.1"/>
    </source>
</evidence>
<reference evidence="1" key="1">
    <citation type="journal article" date="2015" name="Nature">
        <title>Complex archaea that bridge the gap between prokaryotes and eukaryotes.</title>
        <authorList>
            <person name="Spang A."/>
            <person name="Saw J.H."/>
            <person name="Jorgensen S.L."/>
            <person name="Zaremba-Niedzwiedzka K."/>
            <person name="Martijn J."/>
            <person name="Lind A.E."/>
            <person name="van Eijk R."/>
            <person name="Schleper C."/>
            <person name="Guy L."/>
            <person name="Ettema T.J."/>
        </authorList>
    </citation>
    <scope>NUCLEOTIDE SEQUENCE</scope>
</reference>
<accession>A0A0F9BR29</accession>
<organism evidence="1">
    <name type="scientific">marine sediment metagenome</name>
    <dbReference type="NCBI Taxonomy" id="412755"/>
    <lineage>
        <taxon>unclassified sequences</taxon>
        <taxon>metagenomes</taxon>
        <taxon>ecological metagenomes</taxon>
    </lineage>
</organism>
<dbReference type="EMBL" id="LAZR01047989">
    <property type="protein sequence ID" value="KKK92939.1"/>
    <property type="molecule type" value="Genomic_DNA"/>
</dbReference>
<name>A0A0F9BR29_9ZZZZ</name>
<dbReference type="AlphaFoldDB" id="A0A0F9BR29"/>
<protein>
    <submittedName>
        <fullName evidence="1">Uncharacterized protein</fullName>
    </submittedName>
</protein>
<proteinExistence type="predicted"/>